<sequence>MATISHVRACQPLSMVTYGSHLAAQNTFFAQVAEQVERDVDSAMDGWQGDAAAAASGRAVADKLSATNIDEVTTRLVGHYKSFGGNMEGIRAALLRIVDDEVPQAGMTVSDDGTVTAPTVPGSAADTTTLILQMRLDGQAAGYQTRIKELLHDFGLAELGAVQAIQIEVSALQVLAKSPAAPIPEPPTVVVDGQTYKIGLPETPHLSTDQGFVPGSATPGIGDYISAAKWKAMLNGGELGRSDLDDSTAAYRHYWEGGGTPFEFDYEEAYREDPNIKAAVDSEITRAAMAADALAREGNTNFQMTGTAADIGGAGGDYPATENWQKTIGAYQQWSHSNVRVEGDRVVMDVTVEAMDYYNFNQGAEDLATGASDNENGRFAELGWAHDFETNGKVTRTVSWELGQPPSTATVSETSATERNPGREDRVDNRDSSGPRTPVENNDESGRPRK</sequence>
<dbReference type="EMBL" id="JAAXOM010000008">
    <property type="protein sequence ID" value="NKX90960.1"/>
    <property type="molecule type" value="Genomic_DNA"/>
</dbReference>
<evidence type="ECO:0000313" key="3">
    <source>
        <dbReference type="Proteomes" id="UP000572007"/>
    </source>
</evidence>
<gene>
    <name evidence="2" type="ORF">HGA10_27115</name>
</gene>
<evidence type="ECO:0000313" key="2">
    <source>
        <dbReference type="EMBL" id="NKX90960.1"/>
    </source>
</evidence>
<reference evidence="2 3" key="1">
    <citation type="submission" date="2020-04" db="EMBL/GenBank/DDBJ databases">
        <title>MicrobeNet Type strains.</title>
        <authorList>
            <person name="Nicholson A.C."/>
        </authorList>
    </citation>
    <scope>NUCLEOTIDE SEQUENCE [LARGE SCALE GENOMIC DNA]</scope>
    <source>
        <strain evidence="2 3">DSM 44960</strain>
    </source>
</reference>
<name>A0A846WEE0_9NOCA</name>
<dbReference type="AlphaFoldDB" id="A0A846WEE0"/>
<feature type="compositionally biased region" description="Basic and acidic residues" evidence="1">
    <location>
        <begin position="420"/>
        <end position="433"/>
    </location>
</feature>
<accession>A0A846WEE0</accession>
<feature type="region of interest" description="Disordered" evidence="1">
    <location>
        <begin position="402"/>
        <end position="450"/>
    </location>
</feature>
<dbReference type="Proteomes" id="UP000572007">
    <property type="component" value="Unassembled WGS sequence"/>
</dbReference>
<keyword evidence="3" id="KW-1185">Reference proteome</keyword>
<evidence type="ECO:0000256" key="1">
    <source>
        <dbReference type="SAM" id="MobiDB-lite"/>
    </source>
</evidence>
<comment type="caution">
    <text evidence="2">The sequence shown here is derived from an EMBL/GenBank/DDBJ whole genome shotgun (WGS) entry which is preliminary data.</text>
</comment>
<protein>
    <submittedName>
        <fullName evidence="2">Uncharacterized protein</fullName>
    </submittedName>
</protein>
<proteinExistence type="predicted"/>
<organism evidence="2 3">
    <name type="scientific">Nocardia coubleae</name>
    <dbReference type="NCBI Taxonomy" id="356147"/>
    <lineage>
        <taxon>Bacteria</taxon>
        <taxon>Bacillati</taxon>
        <taxon>Actinomycetota</taxon>
        <taxon>Actinomycetes</taxon>
        <taxon>Mycobacteriales</taxon>
        <taxon>Nocardiaceae</taxon>
        <taxon>Nocardia</taxon>
    </lineage>
</organism>
<feature type="compositionally biased region" description="Low complexity" evidence="1">
    <location>
        <begin position="407"/>
        <end position="418"/>
    </location>
</feature>